<dbReference type="InterPro" id="IPR036770">
    <property type="entry name" value="Ankyrin_rpt-contain_sf"/>
</dbReference>
<keyword evidence="4" id="KW-1185">Reference proteome</keyword>
<protein>
    <submittedName>
        <fullName evidence="3">Uncharacterized protein</fullName>
    </submittedName>
</protein>
<dbReference type="InterPro" id="IPR016024">
    <property type="entry name" value="ARM-type_fold"/>
</dbReference>
<dbReference type="GeneTree" id="ENSGT00940000167949"/>
<dbReference type="InterPro" id="IPR043379">
    <property type="entry name" value="ANKAR"/>
</dbReference>
<evidence type="ECO:0000256" key="1">
    <source>
        <dbReference type="PROSITE-ProRule" id="PRU00023"/>
    </source>
</evidence>
<dbReference type="PANTHER" id="PTHR46464:SF1">
    <property type="entry name" value="ANKYRIN AND ARMADILLO REPEAT-CONTAINING PROTEIN"/>
    <property type="match status" value="1"/>
</dbReference>
<dbReference type="Proteomes" id="UP000007875">
    <property type="component" value="Unassembled WGS sequence"/>
</dbReference>
<dbReference type="Gene3D" id="1.25.10.10">
    <property type="entry name" value="Leucine-rich Repeat Variant"/>
    <property type="match status" value="4"/>
</dbReference>
<dbReference type="SUPFAM" id="SSF48371">
    <property type="entry name" value="ARM repeat"/>
    <property type="match status" value="3"/>
</dbReference>
<evidence type="ECO:0000313" key="3">
    <source>
        <dbReference type="Ensembl" id="ENSCSAVP00000018911.1"/>
    </source>
</evidence>
<dbReference type="Pfam" id="PF12796">
    <property type="entry name" value="Ank_2"/>
    <property type="match status" value="1"/>
</dbReference>
<reference evidence="3" key="2">
    <citation type="submission" date="2025-08" db="UniProtKB">
        <authorList>
            <consortium name="Ensembl"/>
        </authorList>
    </citation>
    <scope>IDENTIFICATION</scope>
</reference>
<proteinExistence type="predicted"/>
<dbReference type="InterPro" id="IPR000225">
    <property type="entry name" value="Armadillo"/>
</dbReference>
<dbReference type="InParanoid" id="H2ZMU5"/>
<name>H2ZMU5_CIOSA</name>
<reference evidence="4" key="1">
    <citation type="submission" date="2003-08" db="EMBL/GenBank/DDBJ databases">
        <authorList>
            <person name="Birren B."/>
            <person name="Nusbaum C."/>
            <person name="Abebe A."/>
            <person name="Abouelleil A."/>
            <person name="Adekoya E."/>
            <person name="Ait-zahra M."/>
            <person name="Allen N."/>
            <person name="Allen T."/>
            <person name="An P."/>
            <person name="Anderson M."/>
            <person name="Anderson S."/>
            <person name="Arachchi H."/>
            <person name="Armbruster J."/>
            <person name="Bachantsang P."/>
            <person name="Baldwin J."/>
            <person name="Barry A."/>
            <person name="Bayul T."/>
            <person name="Blitshsteyn B."/>
            <person name="Bloom T."/>
            <person name="Blye J."/>
            <person name="Boguslavskiy L."/>
            <person name="Borowsky M."/>
            <person name="Boukhgalter B."/>
            <person name="Brunache A."/>
            <person name="Butler J."/>
            <person name="Calixte N."/>
            <person name="Calvo S."/>
            <person name="Camarata J."/>
            <person name="Campo K."/>
            <person name="Chang J."/>
            <person name="Cheshatsang Y."/>
            <person name="Citroen M."/>
            <person name="Collymore A."/>
            <person name="Considine T."/>
            <person name="Cook A."/>
            <person name="Cooke P."/>
            <person name="Corum B."/>
            <person name="Cuomo C."/>
            <person name="David R."/>
            <person name="Dawoe T."/>
            <person name="Degray S."/>
            <person name="Dodge S."/>
            <person name="Dooley K."/>
            <person name="Dorje P."/>
            <person name="Dorjee K."/>
            <person name="Dorris L."/>
            <person name="Duffey N."/>
            <person name="Dupes A."/>
            <person name="Elkins T."/>
            <person name="Engels R."/>
            <person name="Erickson J."/>
            <person name="Farina A."/>
            <person name="Faro S."/>
            <person name="Ferreira P."/>
            <person name="Fischer H."/>
            <person name="Fitzgerald M."/>
            <person name="Foley K."/>
            <person name="Gage D."/>
            <person name="Galagan J."/>
            <person name="Gearin G."/>
            <person name="Gnerre S."/>
            <person name="Gnirke A."/>
            <person name="Goyette A."/>
            <person name="Graham J."/>
            <person name="Grandbois E."/>
            <person name="Gyaltsen K."/>
            <person name="Hafez N."/>
            <person name="Hagopian D."/>
            <person name="Hagos B."/>
            <person name="Hall J."/>
            <person name="Hatcher B."/>
            <person name="Heller A."/>
            <person name="Higgins H."/>
            <person name="Honan T."/>
            <person name="Horn A."/>
            <person name="Houde N."/>
            <person name="Hughes L."/>
            <person name="Hulme W."/>
            <person name="Husby E."/>
            <person name="Iliev I."/>
            <person name="Jaffe D."/>
            <person name="Jones C."/>
            <person name="Kamal M."/>
            <person name="Kamat A."/>
            <person name="Kamvysselis M."/>
            <person name="Karlsson E."/>
            <person name="Kells C."/>
            <person name="Kieu A."/>
            <person name="Kisner P."/>
            <person name="Kodira C."/>
            <person name="Kulbokas E."/>
            <person name="Labutti K."/>
            <person name="Lama D."/>
            <person name="Landers T."/>
            <person name="Leger J."/>
            <person name="Levine S."/>
            <person name="Lewis D."/>
            <person name="Lewis T."/>
            <person name="Lindblad-toh K."/>
            <person name="Liu X."/>
            <person name="Lokyitsang T."/>
            <person name="Lokyitsang Y."/>
            <person name="Lucien O."/>
            <person name="Lui A."/>
            <person name="Ma L.J."/>
            <person name="Mabbitt R."/>
            <person name="Macdonald J."/>
            <person name="Maclean C."/>
            <person name="Major J."/>
            <person name="Manning J."/>
            <person name="Marabella R."/>
            <person name="Maru K."/>
            <person name="Matthews C."/>
            <person name="Mauceli E."/>
            <person name="Mccarthy M."/>
            <person name="Mcdonough S."/>
            <person name="Mcghee T."/>
            <person name="Meldrim J."/>
            <person name="Meneus L."/>
            <person name="Mesirov J."/>
            <person name="Mihalev A."/>
            <person name="Mihova T."/>
            <person name="Mikkelsen T."/>
            <person name="Mlenga V."/>
            <person name="Moru K."/>
            <person name="Mozes J."/>
            <person name="Mulrain L."/>
            <person name="Munson G."/>
            <person name="Naylor J."/>
            <person name="Newes C."/>
            <person name="Nguyen C."/>
            <person name="Nguyen N."/>
            <person name="Nguyen T."/>
            <person name="Nicol R."/>
            <person name="Nielsen C."/>
            <person name="Nizzari M."/>
            <person name="Norbu C."/>
            <person name="Norbu N."/>
            <person name="O'donnell P."/>
            <person name="Okoawo O."/>
            <person name="O'leary S."/>
            <person name="Omotosho B."/>
            <person name="O'neill K."/>
            <person name="Osman S."/>
            <person name="Parker S."/>
            <person name="Perrin D."/>
            <person name="Phunkhang P."/>
            <person name="Piqani B."/>
            <person name="Purcell S."/>
            <person name="Rachupka T."/>
            <person name="Ramasamy U."/>
            <person name="Rameau R."/>
            <person name="Ray V."/>
            <person name="Raymond C."/>
            <person name="Retta R."/>
            <person name="Richardson S."/>
            <person name="Rise C."/>
            <person name="Rodriguez J."/>
            <person name="Rogers J."/>
            <person name="Rogov P."/>
            <person name="Rutman M."/>
            <person name="Schupbach R."/>
            <person name="Seaman C."/>
            <person name="Settipalli S."/>
            <person name="Sharpe T."/>
            <person name="Sheridan J."/>
            <person name="Sherpa N."/>
            <person name="Shi J."/>
            <person name="Smirnov S."/>
            <person name="Smith C."/>
            <person name="Sougnez C."/>
            <person name="Spencer B."/>
            <person name="Stalker J."/>
            <person name="Stange-thomann N."/>
            <person name="Stavropoulos S."/>
            <person name="Stetson K."/>
            <person name="Stone C."/>
            <person name="Stone S."/>
            <person name="Stubbs M."/>
            <person name="Talamas J."/>
            <person name="Tchuinga P."/>
            <person name="Tenzing P."/>
            <person name="Tesfaye S."/>
            <person name="Theodore J."/>
            <person name="Thoulutsang Y."/>
            <person name="Topham K."/>
            <person name="Towey S."/>
            <person name="Tsamla T."/>
            <person name="Tsomo N."/>
            <person name="Vallee D."/>
            <person name="Vassiliev H."/>
            <person name="Venkataraman V."/>
            <person name="Vinson J."/>
            <person name="Vo A."/>
            <person name="Wade C."/>
            <person name="Wang S."/>
            <person name="Wangchuk T."/>
            <person name="Wangdi T."/>
            <person name="Whittaker C."/>
            <person name="Wilkinson J."/>
            <person name="Wu Y."/>
            <person name="Wyman D."/>
            <person name="Yadav S."/>
            <person name="Yang S."/>
            <person name="Yang X."/>
            <person name="Yeager S."/>
            <person name="Yee E."/>
            <person name="Young G."/>
            <person name="Zainoun J."/>
            <person name="Zembeck L."/>
            <person name="Zimmer A."/>
            <person name="Zody M."/>
            <person name="Lander E."/>
        </authorList>
    </citation>
    <scope>NUCLEOTIDE SEQUENCE [LARGE SCALE GENOMIC DNA]</scope>
</reference>
<feature type="repeat" description="ANK" evidence="1">
    <location>
        <begin position="653"/>
        <end position="685"/>
    </location>
</feature>
<dbReference type="Gene3D" id="1.25.40.20">
    <property type="entry name" value="Ankyrin repeat-containing domain"/>
    <property type="match status" value="1"/>
</dbReference>
<dbReference type="InterPro" id="IPR011989">
    <property type="entry name" value="ARM-like"/>
</dbReference>
<dbReference type="SMART" id="SM00248">
    <property type="entry name" value="ANK"/>
    <property type="match status" value="4"/>
</dbReference>
<dbReference type="STRING" id="51511.ENSCSAVP00000018911"/>
<keyword evidence="1" id="KW-0040">ANK repeat</keyword>
<dbReference type="InterPro" id="IPR002110">
    <property type="entry name" value="Ankyrin_rpt"/>
</dbReference>
<feature type="repeat" description="ANK" evidence="1">
    <location>
        <begin position="585"/>
        <end position="617"/>
    </location>
</feature>
<dbReference type="Ensembl" id="ENSCSAVT00000019118.1">
    <property type="protein sequence ID" value="ENSCSAVP00000018911.1"/>
    <property type="gene ID" value="ENSCSAVG00000011107.1"/>
</dbReference>
<dbReference type="Pfam" id="PF00514">
    <property type="entry name" value="Arm"/>
    <property type="match status" value="1"/>
</dbReference>
<sequence>TFQIIIKGDLCLQQTPDTGAHRDAVSYFDTFKKDELRELIAESTASWLLSPDFRGQAGFPLGLISNLTLSQSQHLTLLFPKEQGVQELEYRELHQIVRELTTGIFALNQMPWICFESNFDLSSSCQMPMVYKDTRVGQVLLAVDYAMKSFWHGVTIPSSKRSKLAERWRILLDVNPATGEVNLAKNPYTEFATAGQECVTDNPELQDIYEELNNVDPNKKSAERENKFFNSYAEYVRCVMSLHVSKVKCCTSENVVAFDVGYDVSSAISLYDDDQIPPIHMQRLRRRLRHQIKVIEKGLLSDSTTRRNISLLKFITATSLILVALRRRLMRVPDVDGLLHPFQGDGLRTESELPPFAFNNKGSQPCNTFTVDGQGKPKLLSHVHGEIQFDTDTDHIENIQDEKWCHETQVNAGAHLEQVLKQRLRLDYAVPVTHFDGKKHYVVHIPLTTYYPASPPIPTWLHARYQHLSTLRSKKLSMNDIQLAELFKKIFGFRKALANKSIDASMRLCACRGLLAPLITLMKKIASSSLFAPDVLGMTLMHYCCIFNKSTVLSLLLSQKPNLNMRRTEINVKSTPSEVFIEERTGATALHLSARCGSLACLNAMLASRANPNLSDSRGRSAVHHAAGFDQIAALRCLLRKPNLLEQAATGSDNATPLLVAASSGSLGTLKFLIEQGASVMARDVAGDGPVERATLNFHSDVLIYFIEINIGTLQVWNIIVEMLKSSIERQDAALRCLEVLLHQTPSYWQPIIDAGAIPPLVALLSSPIRSLACSVICLMSEHDLVRKEIAETNAIPGLFMIFGDERCELQSRSSVVLSDLANVNENAARIAEHGGIRPLVDLLQTDVIDVVVNAINTLAALCRGDCTGGGDIQHLIMECGAVYSLVDFLSVRDDALQTATSDAIAAICYRNPANQDEFVRLGVLPNLVTILRGHCIPAQIKAALAVDCITFENSQAQHAASIENAADALCRLFHIWSDTVKERGACALWALAGSHPEQQRAVALQIGTKQMMEMLISKSETLQYLGCQGVAAISRNSLGGQNLLVEDGIVAALVRLLRLDHTTRKVVMAVMHAINNMCVGIAHLNNKRSQELIAEEGAIELLMDKVWQTSRDETMQVDLVHCLACLVTGCTENEDKLNELGSFGFEILLQLLHSPHTLIQYRVMAALLFAFNRLPQQQRILKLGGIPLSIFNHLLDSPDLEIKAGAAFQLVVLARVVSLTTVVDASARGIIELVQLLDSGDVDIIIRAADYMASLAHTRAGVPDAIVTSGAVAKLLQYLDSSNDQLRQAVSQALGYLSFNRTASRELMAACRGTEGVYQSLIDNLGNDGRIAEEFVAEFKRQSTVGLP</sequence>
<dbReference type="SUPFAM" id="SSF48403">
    <property type="entry name" value="Ankyrin repeat"/>
    <property type="match status" value="1"/>
</dbReference>
<evidence type="ECO:0000313" key="4">
    <source>
        <dbReference type="Proteomes" id="UP000007875"/>
    </source>
</evidence>
<dbReference type="PROSITE" id="PS50088">
    <property type="entry name" value="ANK_REPEAT"/>
    <property type="match status" value="2"/>
</dbReference>
<dbReference type="eggNOG" id="KOG4177">
    <property type="taxonomic scope" value="Eukaryota"/>
</dbReference>
<feature type="repeat" description="ARM" evidence="2">
    <location>
        <begin position="835"/>
        <end position="862"/>
    </location>
</feature>
<evidence type="ECO:0000256" key="2">
    <source>
        <dbReference type="PROSITE-ProRule" id="PRU00259"/>
    </source>
</evidence>
<dbReference type="SMART" id="SM00185">
    <property type="entry name" value="ARM"/>
    <property type="match status" value="9"/>
</dbReference>
<dbReference type="OMA" id="FMGLFKT"/>
<accession>H2ZMU5</accession>
<dbReference type="PROSITE" id="PS50176">
    <property type="entry name" value="ARM_REPEAT"/>
    <property type="match status" value="2"/>
</dbReference>
<dbReference type="PANTHER" id="PTHR46464">
    <property type="entry name" value="ANK_REP_REGION DOMAIN-CONTAINING PROTEIN"/>
    <property type="match status" value="1"/>
</dbReference>
<organism evidence="3 4">
    <name type="scientific">Ciona savignyi</name>
    <name type="common">Pacific transparent sea squirt</name>
    <dbReference type="NCBI Taxonomy" id="51511"/>
    <lineage>
        <taxon>Eukaryota</taxon>
        <taxon>Metazoa</taxon>
        <taxon>Chordata</taxon>
        <taxon>Tunicata</taxon>
        <taxon>Ascidiacea</taxon>
        <taxon>Phlebobranchia</taxon>
        <taxon>Cionidae</taxon>
        <taxon>Ciona</taxon>
    </lineage>
</organism>
<feature type="repeat" description="ARM" evidence="2">
    <location>
        <begin position="1049"/>
        <end position="1078"/>
    </location>
</feature>
<reference evidence="3" key="3">
    <citation type="submission" date="2025-09" db="UniProtKB">
        <authorList>
            <consortium name="Ensembl"/>
        </authorList>
    </citation>
    <scope>IDENTIFICATION</scope>
</reference>
<dbReference type="PROSITE" id="PS50297">
    <property type="entry name" value="ANK_REP_REGION"/>
    <property type="match status" value="1"/>
</dbReference>